<keyword evidence="3" id="KW-1185">Reference proteome</keyword>
<evidence type="ECO:0000313" key="2">
    <source>
        <dbReference type="EMBL" id="KJV08536.1"/>
    </source>
</evidence>
<dbReference type="InterPro" id="IPR002696">
    <property type="entry name" value="Membr_insert_effic_factor_YidD"/>
</dbReference>
<dbReference type="PANTHER" id="PTHR33383:SF1">
    <property type="entry name" value="MEMBRANE PROTEIN INSERTION EFFICIENCY FACTOR-RELATED"/>
    <property type="match status" value="1"/>
</dbReference>
<evidence type="ECO:0000313" key="3">
    <source>
        <dbReference type="Proteomes" id="UP000033774"/>
    </source>
</evidence>
<organism evidence="2 3">
    <name type="scientific">Elstera litoralis</name>
    <dbReference type="NCBI Taxonomy" id="552518"/>
    <lineage>
        <taxon>Bacteria</taxon>
        <taxon>Pseudomonadati</taxon>
        <taxon>Pseudomonadota</taxon>
        <taxon>Alphaproteobacteria</taxon>
        <taxon>Rhodospirillales</taxon>
        <taxon>Rhodospirillaceae</taxon>
        <taxon>Elstera</taxon>
    </lineage>
</organism>
<comment type="caution">
    <text evidence="2">The sequence shown here is derived from an EMBL/GenBank/DDBJ whole genome shotgun (WGS) entry which is preliminary data.</text>
</comment>
<evidence type="ECO:0000256" key="1">
    <source>
        <dbReference type="HAMAP-Rule" id="MF_00386"/>
    </source>
</evidence>
<name>A0A0F3IP77_9PROT</name>
<comment type="function">
    <text evidence="1">Could be involved in insertion of integral membrane proteins into the membrane.</text>
</comment>
<dbReference type="GO" id="GO:0005886">
    <property type="term" value="C:plasma membrane"/>
    <property type="evidence" value="ECO:0007669"/>
    <property type="project" value="UniProtKB-SubCell"/>
</dbReference>
<dbReference type="PANTHER" id="PTHR33383">
    <property type="entry name" value="MEMBRANE PROTEIN INSERTION EFFICIENCY FACTOR-RELATED"/>
    <property type="match status" value="1"/>
</dbReference>
<comment type="subcellular location">
    <subcellularLocation>
        <location evidence="1">Cell membrane</location>
        <topology evidence="1">Peripheral membrane protein</topology>
        <orientation evidence="1">Cytoplasmic side</orientation>
    </subcellularLocation>
</comment>
<dbReference type="AlphaFoldDB" id="A0A0F3IP77"/>
<dbReference type="OrthoDB" id="9801753at2"/>
<dbReference type="RefSeq" id="WP_045776947.1">
    <property type="nucleotide sequence ID" value="NZ_LAJY01000543.1"/>
</dbReference>
<keyword evidence="1" id="KW-1003">Cell membrane</keyword>
<dbReference type="EMBL" id="LAJY01000543">
    <property type="protein sequence ID" value="KJV08536.1"/>
    <property type="molecule type" value="Genomic_DNA"/>
</dbReference>
<proteinExistence type="inferred from homology"/>
<dbReference type="Pfam" id="PF01809">
    <property type="entry name" value="YidD"/>
    <property type="match status" value="1"/>
</dbReference>
<dbReference type="Proteomes" id="UP000033774">
    <property type="component" value="Unassembled WGS sequence"/>
</dbReference>
<dbReference type="PATRIC" id="fig|552518.3.peg.3457"/>
<accession>A0A0F3IP77</accession>
<dbReference type="HAMAP" id="MF_00386">
    <property type="entry name" value="UPF0161_YidD"/>
    <property type="match status" value="1"/>
</dbReference>
<comment type="similarity">
    <text evidence="1">Belongs to the UPF0161 family.</text>
</comment>
<dbReference type="SMART" id="SM01234">
    <property type="entry name" value="Haemolytic"/>
    <property type="match status" value="1"/>
</dbReference>
<dbReference type="NCBIfam" id="TIGR00278">
    <property type="entry name" value="membrane protein insertion efficiency factor YidD"/>
    <property type="match status" value="1"/>
</dbReference>
<sequence length="101" mass="10930">MSPPPLGLTTRLLRGVIHLYRGTLSPLLPRACRFEPSCSAYGLEALSLHGAGRGSWLTFKRLCRCHPWGGYGYDPVPPVSGFTSSRFSATQVASSPPSRDP</sequence>
<keyword evidence="1" id="KW-0472">Membrane</keyword>
<reference evidence="2 3" key="1">
    <citation type="submission" date="2015-03" db="EMBL/GenBank/DDBJ databases">
        <title>Draft genome sequence of Elstera litoralis.</title>
        <authorList>
            <person name="Rahalkar M.C."/>
            <person name="Dhakephalkar P.K."/>
            <person name="Pore S.D."/>
            <person name="Arora P."/>
            <person name="Kapse N.G."/>
            <person name="Pandit P.S."/>
        </authorList>
    </citation>
    <scope>NUCLEOTIDE SEQUENCE [LARGE SCALE GENOMIC DNA]</scope>
    <source>
        <strain evidence="2 3">Dia-1</strain>
    </source>
</reference>
<gene>
    <name evidence="2" type="ORF">VZ95_17185</name>
</gene>
<protein>
    <recommendedName>
        <fullName evidence="1">Putative membrane protein insertion efficiency factor</fullName>
    </recommendedName>
</protein>